<evidence type="ECO:0000313" key="2">
    <source>
        <dbReference type="EMBL" id="PTB77958.1"/>
    </source>
</evidence>
<reference evidence="2 3" key="1">
    <citation type="submission" date="2016-07" db="EMBL/GenBank/DDBJ databases">
        <title>Multiple horizontal gene transfer events from other fungi enriched the ability of initially mycotrophic Trichoderma (Ascomycota) to feed on dead plant biomass.</title>
        <authorList>
            <consortium name="DOE Joint Genome Institute"/>
            <person name="Aerts A."/>
            <person name="Atanasova L."/>
            <person name="Chenthamara K."/>
            <person name="Zhang J."/>
            <person name="Grujic M."/>
            <person name="Henrissat B."/>
            <person name="Kuo A."/>
            <person name="Salamov A."/>
            <person name="Lipzen A."/>
            <person name="Labutti K."/>
            <person name="Barry K."/>
            <person name="Miao Y."/>
            <person name="Rahimi M.J."/>
            <person name="Shen Q."/>
            <person name="Grigoriev I.V."/>
            <person name="Kubicek C.P."/>
            <person name="Druzhinina I.S."/>
        </authorList>
    </citation>
    <scope>NUCLEOTIDE SEQUENCE [LARGE SCALE GENOMIC DNA]</scope>
    <source>
        <strain evidence="2 3">ATCC 18648</strain>
    </source>
</reference>
<feature type="compositionally biased region" description="Polar residues" evidence="1">
    <location>
        <begin position="13"/>
        <end position="24"/>
    </location>
</feature>
<keyword evidence="3" id="KW-1185">Reference proteome</keyword>
<dbReference type="Proteomes" id="UP000240760">
    <property type="component" value="Unassembled WGS sequence"/>
</dbReference>
<organism evidence="2 3">
    <name type="scientific">Trichoderma longibrachiatum ATCC 18648</name>
    <dbReference type="NCBI Taxonomy" id="983965"/>
    <lineage>
        <taxon>Eukaryota</taxon>
        <taxon>Fungi</taxon>
        <taxon>Dikarya</taxon>
        <taxon>Ascomycota</taxon>
        <taxon>Pezizomycotina</taxon>
        <taxon>Sordariomycetes</taxon>
        <taxon>Hypocreomycetidae</taxon>
        <taxon>Hypocreales</taxon>
        <taxon>Hypocreaceae</taxon>
        <taxon>Trichoderma</taxon>
    </lineage>
</organism>
<accession>A0A2T4C8W2</accession>
<dbReference type="AlphaFoldDB" id="A0A2T4C8W2"/>
<gene>
    <name evidence="2" type="ORF">M440DRAFT_297165</name>
</gene>
<feature type="region of interest" description="Disordered" evidence="1">
    <location>
        <begin position="1"/>
        <end position="24"/>
    </location>
</feature>
<evidence type="ECO:0000313" key="3">
    <source>
        <dbReference type="Proteomes" id="UP000240760"/>
    </source>
</evidence>
<sequence length="174" mass="19696">MLCNDLLQHNRRSPASSRGMLSTQLHSSTTPTEYTYSYAYLPFSALCVVTVPNRIASDLGSSKSPTKRMLGHTHEVMYLQGLARRVYTRASPRSPCSGRQQRRVAFRIVKRFRPSPEGQGLLRSRVRMYTLYCMCDIPCISIIEGHLQLAKSMLLAVSECNATIPMYTCENRLD</sequence>
<name>A0A2T4C8W2_TRILO</name>
<evidence type="ECO:0000256" key="1">
    <source>
        <dbReference type="SAM" id="MobiDB-lite"/>
    </source>
</evidence>
<protein>
    <submittedName>
        <fullName evidence="2">Uncharacterized protein</fullName>
    </submittedName>
</protein>
<proteinExistence type="predicted"/>
<dbReference type="EMBL" id="KZ679130">
    <property type="protein sequence ID" value="PTB77958.1"/>
    <property type="molecule type" value="Genomic_DNA"/>
</dbReference>